<dbReference type="Proteomes" id="UP001054945">
    <property type="component" value="Unassembled WGS sequence"/>
</dbReference>
<gene>
    <name evidence="1" type="ORF">CEXT_154611</name>
</gene>
<sequence length="162" mass="17861">MCHSPLIDLDVSEFVFAVKECPSFENPPLQKIIAFKKICLDSTKNTVQENLEREGFDVCHRLRIQVSGRTATSGVCEQLAPEVLLAPSEVCGAFQIEAGSHGRAHRPCRQIRQLDDDDAGNLIFQGHKAWADVELQTAAPLAFKKIPGKKEHRLSASEGHSS</sequence>
<keyword evidence="2" id="KW-1185">Reference proteome</keyword>
<proteinExistence type="predicted"/>
<evidence type="ECO:0000313" key="2">
    <source>
        <dbReference type="Proteomes" id="UP001054945"/>
    </source>
</evidence>
<dbReference type="EMBL" id="BPLR01001910">
    <property type="protein sequence ID" value="GIX67877.1"/>
    <property type="molecule type" value="Genomic_DNA"/>
</dbReference>
<reference evidence="1 2" key="1">
    <citation type="submission" date="2021-06" db="EMBL/GenBank/DDBJ databases">
        <title>Caerostris extrusa draft genome.</title>
        <authorList>
            <person name="Kono N."/>
            <person name="Arakawa K."/>
        </authorList>
    </citation>
    <scope>NUCLEOTIDE SEQUENCE [LARGE SCALE GENOMIC DNA]</scope>
</reference>
<accession>A0AAV4M702</accession>
<name>A0AAV4M702_CAEEX</name>
<comment type="caution">
    <text evidence="1">The sequence shown here is derived from an EMBL/GenBank/DDBJ whole genome shotgun (WGS) entry which is preliminary data.</text>
</comment>
<dbReference type="AlphaFoldDB" id="A0AAV4M702"/>
<organism evidence="1 2">
    <name type="scientific">Caerostris extrusa</name>
    <name type="common">Bark spider</name>
    <name type="synonym">Caerostris bankana</name>
    <dbReference type="NCBI Taxonomy" id="172846"/>
    <lineage>
        <taxon>Eukaryota</taxon>
        <taxon>Metazoa</taxon>
        <taxon>Ecdysozoa</taxon>
        <taxon>Arthropoda</taxon>
        <taxon>Chelicerata</taxon>
        <taxon>Arachnida</taxon>
        <taxon>Araneae</taxon>
        <taxon>Araneomorphae</taxon>
        <taxon>Entelegynae</taxon>
        <taxon>Araneoidea</taxon>
        <taxon>Araneidae</taxon>
        <taxon>Caerostris</taxon>
    </lineage>
</organism>
<protein>
    <submittedName>
        <fullName evidence="1">Uncharacterized protein</fullName>
    </submittedName>
</protein>
<evidence type="ECO:0000313" key="1">
    <source>
        <dbReference type="EMBL" id="GIX67877.1"/>
    </source>
</evidence>